<comment type="subcellular location">
    <subcellularLocation>
        <location evidence="1">Nucleus</location>
    </subcellularLocation>
</comment>
<evidence type="ECO:0000256" key="3">
    <source>
        <dbReference type="ARBA" id="ARBA00022737"/>
    </source>
</evidence>
<feature type="compositionally biased region" description="Polar residues" evidence="8">
    <location>
        <begin position="1"/>
        <end position="10"/>
    </location>
</feature>
<evidence type="ECO:0000256" key="7">
    <source>
        <dbReference type="PROSITE-ProRule" id="PRU00042"/>
    </source>
</evidence>
<dbReference type="Gene3D" id="3.30.160.60">
    <property type="entry name" value="Classic Zinc Finger"/>
    <property type="match status" value="2"/>
</dbReference>
<evidence type="ECO:0000259" key="9">
    <source>
        <dbReference type="PROSITE" id="PS50157"/>
    </source>
</evidence>
<feature type="domain" description="C2H2-type" evidence="9">
    <location>
        <begin position="74"/>
        <end position="97"/>
    </location>
</feature>
<keyword evidence="2" id="KW-0479">Metal-binding</keyword>
<evidence type="ECO:0000256" key="5">
    <source>
        <dbReference type="ARBA" id="ARBA00022833"/>
    </source>
</evidence>
<dbReference type="SUPFAM" id="SSF57667">
    <property type="entry name" value="beta-beta-alpha zinc fingers"/>
    <property type="match status" value="1"/>
</dbReference>
<dbReference type="OrthoDB" id="6077919at2759"/>
<dbReference type="SMART" id="SM00355">
    <property type="entry name" value="ZnF_C2H2"/>
    <property type="match status" value="2"/>
</dbReference>
<evidence type="ECO:0000256" key="1">
    <source>
        <dbReference type="ARBA" id="ARBA00004123"/>
    </source>
</evidence>
<dbReference type="VEuPathDB" id="FungiDB:FOXG_16180"/>
<dbReference type="AlphaFoldDB" id="A0A0J9W6Q6"/>
<reference evidence="10" key="1">
    <citation type="submission" date="2007-04" db="EMBL/GenBank/DDBJ databases">
        <authorList>
            <consortium name="The Broad Institute Genome Sequencing Platform"/>
            <person name="Birren B."/>
            <person name="Lander E."/>
            <person name="Galagan J."/>
            <person name="Nusbaum C."/>
            <person name="Devon K."/>
            <person name="Ma L.-J."/>
            <person name="Jaffe D."/>
            <person name="Butler J."/>
            <person name="Alvarez P."/>
            <person name="Gnerre S."/>
            <person name="Grabherr M."/>
            <person name="Kleber M."/>
            <person name="Mauceli E."/>
            <person name="Brockman W."/>
            <person name="MacCallum I.A."/>
            <person name="Young S."/>
            <person name="LaButti K."/>
            <person name="DeCaprio D."/>
            <person name="Crawford M."/>
            <person name="Koehrsen M."/>
            <person name="Engels R."/>
            <person name="Montgomery P."/>
            <person name="Pearson M."/>
            <person name="Howarth C."/>
            <person name="Larson L."/>
            <person name="White J."/>
            <person name="O'Leary S."/>
            <person name="Kodira C."/>
            <person name="Zeng Q."/>
            <person name="Yandava C."/>
            <person name="Alvarado L."/>
            <person name="Kistler C."/>
            <person name="Shim W.-B."/>
            <person name="Kang S."/>
            <person name="Woloshuk C."/>
        </authorList>
    </citation>
    <scope>NUCLEOTIDE SEQUENCE</scope>
    <source>
        <strain evidence="10">4287</strain>
    </source>
</reference>
<proteinExistence type="predicted"/>
<feature type="compositionally biased region" description="Polar residues" evidence="8">
    <location>
        <begin position="98"/>
        <end position="121"/>
    </location>
</feature>
<dbReference type="Proteomes" id="UP000009097">
    <property type="component" value="Unassembled WGS sequence"/>
</dbReference>
<name>A0A0J9W6Q6_FUSO4</name>
<keyword evidence="5" id="KW-0862">Zinc</keyword>
<dbReference type="KEGG" id="fox:FOXG_16180"/>
<organism evidence="10 11">
    <name type="scientific">Fusarium oxysporum f. sp. lycopersici (strain 4287 / CBS 123668 / FGSC 9935 / NRRL 34936)</name>
    <name type="common">Fusarium vascular wilt of tomato</name>
    <dbReference type="NCBI Taxonomy" id="426428"/>
    <lineage>
        <taxon>Eukaryota</taxon>
        <taxon>Fungi</taxon>
        <taxon>Dikarya</taxon>
        <taxon>Ascomycota</taxon>
        <taxon>Pezizomycotina</taxon>
        <taxon>Sordariomycetes</taxon>
        <taxon>Hypocreomycetidae</taxon>
        <taxon>Hypocreales</taxon>
        <taxon>Nectriaceae</taxon>
        <taxon>Fusarium</taxon>
        <taxon>Fusarium oxysporum species complex</taxon>
    </lineage>
</organism>
<dbReference type="GO" id="GO:0000785">
    <property type="term" value="C:chromatin"/>
    <property type="evidence" value="ECO:0007669"/>
    <property type="project" value="TreeGrafter"/>
</dbReference>
<dbReference type="InterPro" id="IPR013087">
    <property type="entry name" value="Znf_C2H2_type"/>
</dbReference>
<dbReference type="PROSITE" id="PS00028">
    <property type="entry name" value="ZINC_FINGER_C2H2_1"/>
    <property type="match status" value="2"/>
</dbReference>
<dbReference type="GO" id="GO:0000978">
    <property type="term" value="F:RNA polymerase II cis-regulatory region sequence-specific DNA binding"/>
    <property type="evidence" value="ECO:0007669"/>
    <property type="project" value="InterPro"/>
</dbReference>
<evidence type="ECO:0000256" key="2">
    <source>
        <dbReference type="ARBA" id="ARBA00022723"/>
    </source>
</evidence>
<evidence type="ECO:0000256" key="4">
    <source>
        <dbReference type="ARBA" id="ARBA00022771"/>
    </source>
</evidence>
<keyword evidence="3" id="KW-0677">Repeat</keyword>
<keyword evidence="6" id="KW-0539">Nucleus</keyword>
<dbReference type="PANTHER" id="PTHR40626:SF13">
    <property type="entry name" value="RESPIRATION FACTOR 2-RELATED"/>
    <property type="match status" value="1"/>
</dbReference>
<dbReference type="PROSITE" id="PS50157">
    <property type="entry name" value="ZINC_FINGER_C2H2_2"/>
    <property type="match status" value="2"/>
</dbReference>
<evidence type="ECO:0000313" key="10">
    <source>
        <dbReference type="EMBL" id="KNB18744.1"/>
    </source>
</evidence>
<dbReference type="GO" id="GO:0005634">
    <property type="term" value="C:nucleus"/>
    <property type="evidence" value="ECO:0007669"/>
    <property type="project" value="UniProtKB-SubCell"/>
</dbReference>
<feature type="region of interest" description="Disordered" evidence="8">
    <location>
        <begin position="1"/>
        <end position="46"/>
    </location>
</feature>
<dbReference type="GO" id="GO:0000981">
    <property type="term" value="F:DNA-binding transcription factor activity, RNA polymerase II-specific"/>
    <property type="evidence" value="ECO:0007669"/>
    <property type="project" value="InterPro"/>
</dbReference>
<dbReference type="GeneID" id="28957113"/>
<feature type="region of interest" description="Disordered" evidence="8">
    <location>
        <begin position="311"/>
        <end position="342"/>
    </location>
</feature>
<feature type="region of interest" description="Disordered" evidence="8">
    <location>
        <begin position="161"/>
        <end position="180"/>
    </location>
</feature>
<dbReference type="FunFam" id="3.30.160.60:FF:000710">
    <property type="entry name" value="Zinc finger protein 768"/>
    <property type="match status" value="1"/>
</dbReference>
<dbReference type="PANTHER" id="PTHR40626">
    <property type="entry name" value="MIP31509P"/>
    <property type="match status" value="1"/>
</dbReference>
<dbReference type="RefSeq" id="XP_018256789.1">
    <property type="nucleotide sequence ID" value="XM_018396258.1"/>
</dbReference>
<dbReference type="GO" id="GO:0008270">
    <property type="term" value="F:zinc ion binding"/>
    <property type="evidence" value="ECO:0007669"/>
    <property type="project" value="UniProtKB-KW"/>
</dbReference>
<evidence type="ECO:0000256" key="8">
    <source>
        <dbReference type="SAM" id="MobiDB-lite"/>
    </source>
</evidence>
<dbReference type="EMBL" id="DS231727">
    <property type="protein sequence ID" value="KNB18744.1"/>
    <property type="molecule type" value="Genomic_DNA"/>
</dbReference>
<feature type="compositionally biased region" description="Polar residues" evidence="8">
    <location>
        <begin position="311"/>
        <end position="325"/>
    </location>
</feature>
<feature type="compositionally biased region" description="Low complexity" evidence="8">
    <location>
        <begin position="17"/>
        <end position="28"/>
    </location>
</feature>
<sequence>MSNSISSNAAVPSMPYTAESSASMSTAAIQATADLPPTKTQKPRLHVCGTCQRSFARSEHRKRHERSHTKEKPFECPECKRCFARRDLLLRHQRKLHQISSRSSCPRNRPESSGGTPSDQSRACKKSVTGPNPFKGPKLSMRPRKNAISHIDSSTMQPIAAANTSVPDGNPPSHQPSRHVSLTGLSIHNSDLGMLEAMGPREVQQVLPEPKPGTGNLDFSNGLQTTHPNAAFNTKFDFESLFGPGSMINSDIRHCDLSPQSTAMEQAPMFVALTNEMPAKQTLDDRFNELIGLEHLIHFCTNENRLDGYSSSANSTTNRNGTSHITPGGSGHPSWAGTSIIG</sequence>
<dbReference type="InterPro" id="IPR036236">
    <property type="entry name" value="Znf_C2H2_sf"/>
</dbReference>
<gene>
    <name evidence="10" type="ORF">FOXG_16180</name>
</gene>
<accession>A0A0J9W6Q6</accession>
<dbReference type="Pfam" id="PF00096">
    <property type="entry name" value="zf-C2H2"/>
    <property type="match status" value="1"/>
</dbReference>
<evidence type="ECO:0000256" key="6">
    <source>
        <dbReference type="ARBA" id="ARBA00023242"/>
    </source>
</evidence>
<protein>
    <recommendedName>
        <fullName evidence="9">C2H2-type domain-containing protein</fullName>
    </recommendedName>
</protein>
<feature type="region of interest" description="Disordered" evidence="8">
    <location>
        <begin position="95"/>
        <end position="144"/>
    </location>
</feature>
<feature type="domain" description="C2H2-type" evidence="9">
    <location>
        <begin position="46"/>
        <end position="73"/>
    </location>
</feature>
<dbReference type="InterPro" id="IPR051059">
    <property type="entry name" value="VerF-like"/>
</dbReference>
<keyword evidence="4 7" id="KW-0863">Zinc-finger</keyword>
<reference evidence="10" key="2">
    <citation type="journal article" date="2010" name="Nature">
        <title>Comparative genomics reveals mobile pathogenicity chromosomes in Fusarium.</title>
        <authorList>
            <person name="Ma L.J."/>
            <person name="van der Does H.C."/>
            <person name="Borkovich K.A."/>
            <person name="Coleman J.J."/>
            <person name="Daboussi M.J."/>
            <person name="Di Pietro A."/>
            <person name="Dufresne M."/>
            <person name="Freitag M."/>
            <person name="Grabherr M."/>
            <person name="Henrissat B."/>
            <person name="Houterman P.M."/>
            <person name="Kang S."/>
            <person name="Shim W.B."/>
            <person name="Woloshuk C."/>
            <person name="Xie X."/>
            <person name="Xu J.R."/>
            <person name="Antoniw J."/>
            <person name="Baker S.E."/>
            <person name="Bluhm B.H."/>
            <person name="Breakspear A."/>
            <person name="Brown D.W."/>
            <person name="Butchko R.A."/>
            <person name="Chapman S."/>
            <person name="Coulson R."/>
            <person name="Coutinho P.M."/>
            <person name="Danchin E.G."/>
            <person name="Diener A."/>
            <person name="Gale L.R."/>
            <person name="Gardiner D.M."/>
            <person name="Goff S."/>
            <person name="Hammond-Kosack K.E."/>
            <person name="Hilburn K."/>
            <person name="Hua-Van A."/>
            <person name="Jonkers W."/>
            <person name="Kazan K."/>
            <person name="Kodira C.D."/>
            <person name="Koehrsen M."/>
            <person name="Kumar L."/>
            <person name="Lee Y.H."/>
            <person name="Li L."/>
            <person name="Manners J.M."/>
            <person name="Miranda-Saavedra D."/>
            <person name="Mukherjee M."/>
            <person name="Park G."/>
            <person name="Park J."/>
            <person name="Park S.Y."/>
            <person name="Proctor R.H."/>
            <person name="Regev A."/>
            <person name="Ruiz-Roldan M.C."/>
            <person name="Sain D."/>
            <person name="Sakthikumar S."/>
            <person name="Sykes S."/>
            <person name="Schwartz D.C."/>
            <person name="Turgeon B.G."/>
            <person name="Wapinski I."/>
            <person name="Yoder O."/>
            <person name="Young S."/>
            <person name="Zeng Q."/>
            <person name="Zhou S."/>
            <person name="Galagan J."/>
            <person name="Cuomo C.A."/>
            <person name="Kistler H.C."/>
            <person name="Rep M."/>
        </authorList>
    </citation>
    <scope>NUCLEOTIDE SEQUENCE [LARGE SCALE GENOMIC DNA]</scope>
    <source>
        <strain evidence="10">4287</strain>
    </source>
</reference>
<evidence type="ECO:0000313" key="11">
    <source>
        <dbReference type="Proteomes" id="UP000009097"/>
    </source>
</evidence>